<gene>
    <name evidence="1" type="ORF">ElyMa_001771700</name>
</gene>
<comment type="caution">
    <text evidence="1">The sequence shown here is derived from an EMBL/GenBank/DDBJ whole genome shotgun (WGS) entry which is preliminary data.</text>
</comment>
<protein>
    <submittedName>
        <fullName evidence="1">Uncharacterized protein</fullName>
    </submittedName>
</protein>
<name>A0AAV4ECU0_9GAST</name>
<keyword evidence="2" id="KW-1185">Reference proteome</keyword>
<dbReference type="AlphaFoldDB" id="A0AAV4ECU0"/>
<sequence length="121" mass="14286">MKKKGHKNLECCKKSRNEESLQTVGAGGITGRRNPSRVFEEDKQTLELNTGETLGVLQEEHRHSPVCWFGLQAWSRERQQKKSWLCVVGTQNYNDIERWIKWYLDNYRWMTVSIEIRMGRG</sequence>
<reference evidence="1 2" key="1">
    <citation type="journal article" date="2021" name="Elife">
        <title>Chloroplast acquisition without the gene transfer in kleptoplastic sea slugs, Plakobranchus ocellatus.</title>
        <authorList>
            <person name="Maeda T."/>
            <person name="Takahashi S."/>
            <person name="Yoshida T."/>
            <person name="Shimamura S."/>
            <person name="Takaki Y."/>
            <person name="Nagai Y."/>
            <person name="Toyoda A."/>
            <person name="Suzuki Y."/>
            <person name="Arimoto A."/>
            <person name="Ishii H."/>
            <person name="Satoh N."/>
            <person name="Nishiyama T."/>
            <person name="Hasebe M."/>
            <person name="Maruyama T."/>
            <person name="Minagawa J."/>
            <person name="Obokata J."/>
            <person name="Shigenobu S."/>
        </authorList>
    </citation>
    <scope>NUCLEOTIDE SEQUENCE [LARGE SCALE GENOMIC DNA]</scope>
</reference>
<organism evidence="1 2">
    <name type="scientific">Elysia marginata</name>
    <dbReference type="NCBI Taxonomy" id="1093978"/>
    <lineage>
        <taxon>Eukaryota</taxon>
        <taxon>Metazoa</taxon>
        <taxon>Spiralia</taxon>
        <taxon>Lophotrochozoa</taxon>
        <taxon>Mollusca</taxon>
        <taxon>Gastropoda</taxon>
        <taxon>Heterobranchia</taxon>
        <taxon>Euthyneura</taxon>
        <taxon>Panpulmonata</taxon>
        <taxon>Sacoglossa</taxon>
        <taxon>Placobranchoidea</taxon>
        <taxon>Plakobranchidae</taxon>
        <taxon>Elysia</taxon>
    </lineage>
</organism>
<proteinExistence type="predicted"/>
<dbReference type="Proteomes" id="UP000762676">
    <property type="component" value="Unassembled WGS sequence"/>
</dbReference>
<accession>A0AAV4ECU0</accession>
<dbReference type="EMBL" id="BMAT01003616">
    <property type="protein sequence ID" value="GFR58589.1"/>
    <property type="molecule type" value="Genomic_DNA"/>
</dbReference>
<evidence type="ECO:0000313" key="1">
    <source>
        <dbReference type="EMBL" id="GFR58589.1"/>
    </source>
</evidence>
<evidence type="ECO:0000313" key="2">
    <source>
        <dbReference type="Proteomes" id="UP000762676"/>
    </source>
</evidence>